<sequence length="111" mass="12342">MLTPAPVNYSTDFTSTKIAMLSTRDCPFQGGIPGSARLTLHKQSALCPYPYGYDIKSALAHWEEGKIYRRNNSKDSGLAIKSSQGEETQLIVEMMNDNVTQSMRDVQNPLN</sequence>
<comment type="caution">
    <text evidence="1">The sequence shown here is derived from an EMBL/GenBank/DDBJ whole genome shotgun (WGS) entry which is preliminary data.</text>
</comment>
<keyword evidence="2" id="KW-1185">Reference proteome</keyword>
<dbReference type="Proteomes" id="UP000031668">
    <property type="component" value="Unassembled WGS sequence"/>
</dbReference>
<accession>A0A0C2MS10</accession>
<dbReference type="EMBL" id="JWZT01003320">
    <property type="protein sequence ID" value="KII67045.1"/>
    <property type="molecule type" value="Genomic_DNA"/>
</dbReference>
<reference evidence="1 2" key="1">
    <citation type="journal article" date="2014" name="Genome Biol. Evol.">
        <title>The genome of the myxosporean Thelohanellus kitauei shows adaptations to nutrient acquisition within its fish host.</title>
        <authorList>
            <person name="Yang Y."/>
            <person name="Xiong J."/>
            <person name="Zhou Z."/>
            <person name="Huo F."/>
            <person name="Miao W."/>
            <person name="Ran C."/>
            <person name="Liu Y."/>
            <person name="Zhang J."/>
            <person name="Feng J."/>
            <person name="Wang M."/>
            <person name="Wang M."/>
            <person name="Wang L."/>
            <person name="Yao B."/>
        </authorList>
    </citation>
    <scope>NUCLEOTIDE SEQUENCE [LARGE SCALE GENOMIC DNA]</scope>
    <source>
        <strain evidence="1">Wuqing</strain>
    </source>
</reference>
<evidence type="ECO:0000313" key="2">
    <source>
        <dbReference type="Proteomes" id="UP000031668"/>
    </source>
</evidence>
<dbReference type="AlphaFoldDB" id="A0A0C2MS10"/>
<protein>
    <submittedName>
        <fullName evidence="1">Uncharacterized protein</fullName>
    </submittedName>
</protein>
<name>A0A0C2MS10_THEKT</name>
<proteinExistence type="predicted"/>
<evidence type="ECO:0000313" key="1">
    <source>
        <dbReference type="EMBL" id="KII67045.1"/>
    </source>
</evidence>
<gene>
    <name evidence="1" type="ORF">RF11_03176</name>
</gene>
<organism evidence="1 2">
    <name type="scientific">Thelohanellus kitauei</name>
    <name type="common">Myxosporean</name>
    <dbReference type="NCBI Taxonomy" id="669202"/>
    <lineage>
        <taxon>Eukaryota</taxon>
        <taxon>Metazoa</taxon>
        <taxon>Cnidaria</taxon>
        <taxon>Myxozoa</taxon>
        <taxon>Myxosporea</taxon>
        <taxon>Bivalvulida</taxon>
        <taxon>Platysporina</taxon>
        <taxon>Myxobolidae</taxon>
        <taxon>Thelohanellus</taxon>
    </lineage>
</organism>